<protein>
    <submittedName>
        <fullName evidence="1">DUF721 domain-containing protein</fullName>
    </submittedName>
</protein>
<organism evidence="1 2">
    <name type="scientific">Nitrosomonas supralitoralis</name>
    <dbReference type="NCBI Taxonomy" id="2116706"/>
    <lineage>
        <taxon>Bacteria</taxon>
        <taxon>Pseudomonadati</taxon>
        <taxon>Pseudomonadota</taxon>
        <taxon>Betaproteobacteria</taxon>
        <taxon>Nitrosomonadales</taxon>
        <taxon>Nitrosomonadaceae</taxon>
        <taxon>Nitrosomonas</taxon>
    </lineage>
</organism>
<name>A0A2P7NZB1_9PROT</name>
<reference evidence="1 2" key="1">
    <citation type="submission" date="2018-03" db="EMBL/GenBank/DDBJ databases">
        <title>Draft genome of Nitrosomonas supralitoralis APG5.</title>
        <authorList>
            <person name="Urakawa H."/>
            <person name="Lopez J.V."/>
        </authorList>
    </citation>
    <scope>NUCLEOTIDE SEQUENCE [LARGE SCALE GENOMIC DNA]</scope>
    <source>
        <strain evidence="1 2">APG5</strain>
    </source>
</reference>
<sequence length="163" mass="18321">MRPHKVDSYLDLLEKTPEYASLFSSARQLHEAQSTFLKFIPEQLTQYCRLGRISDGKLTVLVENGAVASKLKQISPSLLLKLQQRGWEVTSFQILVQAHNSAKNPRPFKKQGHSNKKLKLSSTAKTCLAQLAATMPDSELKNTIQLFVNQHQNDSTDPNSSEQ</sequence>
<proteinExistence type="predicted"/>
<dbReference type="EMBL" id="PXXU01000002">
    <property type="protein sequence ID" value="PSJ18805.1"/>
    <property type="molecule type" value="Genomic_DNA"/>
</dbReference>
<dbReference type="Pfam" id="PF05258">
    <property type="entry name" value="DciA"/>
    <property type="match status" value="1"/>
</dbReference>
<dbReference type="InterPro" id="IPR007922">
    <property type="entry name" value="DciA-like"/>
</dbReference>
<comment type="caution">
    <text evidence="1">The sequence shown here is derived from an EMBL/GenBank/DDBJ whole genome shotgun (WGS) entry which is preliminary data.</text>
</comment>
<dbReference type="Proteomes" id="UP000241912">
    <property type="component" value="Unassembled WGS sequence"/>
</dbReference>
<dbReference type="OrthoDB" id="9180666at2"/>
<keyword evidence="2" id="KW-1185">Reference proteome</keyword>
<evidence type="ECO:0000313" key="2">
    <source>
        <dbReference type="Proteomes" id="UP000241912"/>
    </source>
</evidence>
<accession>A0A2P7NZB1</accession>
<dbReference type="AlphaFoldDB" id="A0A2P7NZB1"/>
<evidence type="ECO:0000313" key="1">
    <source>
        <dbReference type="EMBL" id="PSJ18805.1"/>
    </source>
</evidence>
<dbReference type="RefSeq" id="WP_106705402.1">
    <property type="nucleotide sequence ID" value="NZ_PXXU01000002.1"/>
</dbReference>
<gene>
    <name evidence="1" type="ORF">C7H79_00840</name>
</gene>